<evidence type="ECO:0000259" key="7">
    <source>
        <dbReference type="PROSITE" id="PS50157"/>
    </source>
</evidence>
<feature type="compositionally biased region" description="Low complexity" evidence="6">
    <location>
        <begin position="1029"/>
        <end position="1044"/>
    </location>
</feature>
<gene>
    <name evidence="8" type="ORF">DFQ27_003916</name>
</gene>
<reference evidence="8" key="1">
    <citation type="journal article" date="2020" name="Fungal Divers.">
        <title>Resolving the Mortierellaceae phylogeny through synthesis of multi-gene phylogenetics and phylogenomics.</title>
        <authorList>
            <person name="Vandepol N."/>
            <person name="Liber J."/>
            <person name="Desiro A."/>
            <person name="Na H."/>
            <person name="Kennedy M."/>
            <person name="Barry K."/>
            <person name="Grigoriev I.V."/>
            <person name="Miller A.N."/>
            <person name="O'Donnell K."/>
            <person name="Stajich J.E."/>
            <person name="Bonito G."/>
        </authorList>
    </citation>
    <scope>NUCLEOTIDE SEQUENCE</scope>
    <source>
        <strain evidence="8">BC1065</strain>
    </source>
</reference>
<feature type="region of interest" description="Disordered" evidence="6">
    <location>
        <begin position="855"/>
        <end position="895"/>
    </location>
</feature>
<feature type="compositionally biased region" description="Pro residues" evidence="6">
    <location>
        <begin position="1"/>
        <end position="16"/>
    </location>
</feature>
<keyword evidence="2" id="KW-0677">Repeat</keyword>
<proteinExistence type="predicted"/>
<dbReference type="PANTHER" id="PTHR23057">
    <property type="entry name" value="JUXTAPOSED WITH ANOTHER ZINC FINGER PROTEIN 1"/>
    <property type="match status" value="1"/>
</dbReference>
<feature type="compositionally biased region" description="Low complexity" evidence="6">
    <location>
        <begin position="51"/>
        <end position="66"/>
    </location>
</feature>
<feature type="compositionally biased region" description="Acidic residues" evidence="6">
    <location>
        <begin position="1001"/>
        <end position="1018"/>
    </location>
</feature>
<evidence type="ECO:0000313" key="9">
    <source>
        <dbReference type="Proteomes" id="UP000807716"/>
    </source>
</evidence>
<name>A0A9P6Q5B6_9FUNG</name>
<dbReference type="GO" id="GO:0005634">
    <property type="term" value="C:nucleus"/>
    <property type="evidence" value="ECO:0007669"/>
    <property type="project" value="TreeGrafter"/>
</dbReference>
<sequence length="1106" mass="116047">MPTPPAQPAYPSPPPHSPRRMDDEHHEDVVTPLIAPSPSTPDNRDVHRTPRSFTTPTSSLPSPSSPWLNDFDSNGDRFDPDYGGFRVQSPATNHSHQQHCDLESAFCRNFSCCGLNLRDLHDLLQHYEECHVRFEDDDDSDSLSGEEGSGLDSSLSSHHHVTAPLALGLHHRPRYHRLTAISDTYPGGLLDTMGIGMGIGMGIRCDPTSSIYDDDDSWSESDSSATSPSSRSPSLSSVAMGAASPSIAAAIQGGHAGSRSLQLPFLTSPHDNFSATHAQELVSAGFVPCLKRKAGVSLADIYAEDNLDHHFHHQGNDTAFANTILRLRSNNTNINKHSTLGMPSSMDHLSSVALKKQALENSQRAHAAAAMLTQSNILCTGSGGDGNGMPSHAPAPQAQQALQPAPGFRSSTLHDHPPFPLGHPQHPQTHPLARSHHPLVPSLPHSAGETSRLPFGTIPSVLMTTTHRHNMIPGPLQTSLNHALLPDMTTAEMLRQRDEAFSLIEDMSRNPGACSQGDKPYRCAVLGCDKAYKNPNGLKYHNQHGHCSSLGMCDTDAPGSKPYVCTFLECGKRYKNLNGLKYHIEHSHPNLTAALRAHQSGLMNNLLLYSPYPNQAAMTIAAALAAVQASPMMMAAANAILTAAANNNASTASSNSSGNSNGATASKHGNGGDGGENIKSSSLAPVTPTSAAPVTPVSTVPLTLNTAPSSSPCTSAVSSAPPTATTVAPVTPLSAAAAAAVAAVSAAAAISAGPILPHATTTTCIPSVLSEAIQTVHLSSAPISAIPIIQAPPPPRLHLVAGSAVPNVTTSKETDEDADVDVGGDATVESLNNLRMSDAFVNNKDKDIDIDIDIDDDDAGQVGPGSTDDNEASSTRNIASLSPFPDSESAMMGDRTASPMTPAIAAVNRKSRHKHTTTTTTTTTTATAIPVTSLSPTSSSVIIAVTTEPSSAVTAGERKDRRRVHRPENTDMKVITAGSSSSSSSSSAATVVAVSTAQIPLDDDETEDEQGEEEEEDSSTLSASPKTGSSTRLTTRSLASDTKPPASPPTPSASASTTMTTTTTMVTRSNRQQQLQQRPTAAATAAAEDKEKEAQPSPPMTRRSRK</sequence>
<feature type="compositionally biased region" description="Low complexity" evidence="6">
    <location>
        <begin position="142"/>
        <end position="156"/>
    </location>
</feature>
<feature type="region of interest" description="Disordered" evidence="6">
    <location>
        <begin position="382"/>
        <end position="432"/>
    </location>
</feature>
<dbReference type="GO" id="GO:0008270">
    <property type="term" value="F:zinc ion binding"/>
    <property type="evidence" value="ECO:0007669"/>
    <property type="project" value="UniProtKB-KW"/>
</dbReference>
<keyword evidence="9" id="KW-1185">Reference proteome</keyword>
<feature type="compositionally biased region" description="Low complexity" evidence="6">
    <location>
        <begin position="394"/>
        <end position="406"/>
    </location>
</feature>
<feature type="compositionally biased region" description="Low complexity" evidence="6">
    <location>
        <begin position="680"/>
        <end position="694"/>
    </location>
</feature>
<dbReference type="PROSITE" id="PS50157">
    <property type="entry name" value="ZINC_FINGER_C2H2_2"/>
    <property type="match status" value="1"/>
</dbReference>
<dbReference type="PROSITE" id="PS00028">
    <property type="entry name" value="ZINC_FINGER_C2H2_1"/>
    <property type="match status" value="2"/>
</dbReference>
<dbReference type="Proteomes" id="UP000807716">
    <property type="component" value="Unassembled WGS sequence"/>
</dbReference>
<feature type="compositionally biased region" description="Low complexity" evidence="6">
    <location>
        <begin position="649"/>
        <end position="666"/>
    </location>
</feature>
<feature type="region of interest" description="Disordered" evidence="6">
    <location>
        <begin position="949"/>
        <end position="1106"/>
    </location>
</feature>
<feature type="region of interest" description="Disordered" evidence="6">
    <location>
        <begin position="136"/>
        <end position="156"/>
    </location>
</feature>
<protein>
    <recommendedName>
        <fullName evidence="7">C2H2-type domain-containing protein</fullName>
    </recommendedName>
</protein>
<evidence type="ECO:0000256" key="2">
    <source>
        <dbReference type="ARBA" id="ARBA00022737"/>
    </source>
</evidence>
<feature type="region of interest" description="Disordered" evidence="6">
    <location>
        <begin position="1"/>
        <end position="73"/>
    </location>
</feature>
<dbReference type="OrthoDB" id="3269380at2759"/>
<evidence type="ECO:0000256" key="1">
    <source>
        <dbReference type="ARBA" id="ARBA00022723"/>
    </source>
</evidence>
<organism evidence="8 9">
    <name type="scientific">Actinomortierella ambigua</name>
    <dbReference type="NCBI Taxonomy" id="1343610"/>
    <lineage>
        <taxon>Eukaryota</taxon>
        <taxon>Fungi</taxon>
        <taxon>Fungi incertae sedis</taxon>
        <taxon>Mucoromycota</taxon>
        <taxon>Mortierellomycotina</taxon>
        <taxon>Mortierellomycetes</taxon>
        <taxon>Mortierellales</taxon>
        <taxon>Mortierellaceae</taxon>
        <taxon>Actinomortierella</taxon>
    </lineage>
</organism>
<dbReference type="InterPro" id="IPR013087">
    <property type="entry name" value="Znf_C2H2_type"/>
</dbReference>
<keyword evidence="1" id="KW-0479">Metal-binding</keyword>
<dbReference type="PANTHER" id="PTHR23057:SF0">
    <property type="entry name" value="JUXTAPOSED WITH ANOTHER ZINC FINGER PROTEIN 1"/>
    <property type="match status" value="1"/>
</dbReference>
<comment type="caution">
    <text evidence="8">The sequence shown here is derived from an EMBL/GenBank/DDBJ whole genome shotgun (WGS) entry which is preliminary data.</text>
</comment>
<dbReference type="Gene3D" id="3.30.160.60">
    <property type="entry name" value="Classic Zinc Finger"/>
    <property type="match status" value="2"/>
</dbReference>
<dbReference type="AlphaFoldDB" id="A0A9P6Q5B6"/>
<feature type="region of interest" description="Disordered" evidence="6">
    <location>
        <begin position="649"/>
        <end position="694"/>
    </location>
</feature>
<keyword evidence="4" id="KW-0862">Zinc</keyword>
<feature type="compositionally biased region" description="Low complexity" evidence="6">
    <location>
        <begin position="1071"/>
        <end position="1086"/>
    </location>
</feature>
<evidence type="ECO:0000256" key="3">
    <source>
        <dbReference type="ARBA" id="ARBA00022771"/>
    </source>
</evidence>
<evidence type="ECO:0000256" key="5">
    <source>
        <dbReference type="PROSITE-ProRule" id="PRU00042"/>
    </source>
</evidence>
<feature type="compositionally biased region" description="Low complexity" evidence="6">
    <location>
        <begin position="220"/>
        <end position="238"/>
    </location>
</feature>
<evidence type="ECO:0000256" key="6">
    <source>
        <dbReference type="SAM" id="MobiDB-lite"/>
    </source>
</evidence>
<dbReference type="InterPro" id="IPR051580">
    <property type="entry name" value="ZnF-Chromatin_assoc"/>
</dbReference>
<feature type="compositionally biased region" description="Polar residues" evidence="6">
    <location>
        <begin position="1019"/>
        <end position="1028"/>
    </location>
</feature>
<dbReference type="SMART" id="SM00355">
    <property type="entry name" value="ZnF_C2H2"/>
    <property type="match status" value="2"/>
</dbReference>
<feature type="compositionally biased region" description="Low complexity" evidence="6">
    <location>
        <begin position="1052"/>
        <end position="1064"/>
    </location>
</feature>
<feature type="domain" description="C2H2-type" evidence="7">
    <location>
        <begin position="563"/>
        <end position="593"/>
    </location>
</feature>
<feature type="compositionally biased region" description="Low complexity" evidence="6">
    <location>
        <begin position="976"/>
        <end position="997"/>
    </location>
</feature>
<dbReference type="EMBL" id="JAAAJB010000273">
    <property type="protein sequence ID" value="KAG0259738.1"/>
    <property type="molecule type" value="Genomic_DNA"/>
</dbReference>
<keyword evidence="3 5" id="KW-0863">Zinc-finger</keyword>
<feature type="region of interest" description="Disordered" evidence="6">
    <location>
        <begin position="213"/>
        <end position="238"/>
    </location>
</feature>
<accession>A0A9P6Q5B6</accession>
<evidence type="ECO:0000256" key="4">
    <source>
        <dbReference type="ARBA" id="ARBA00022833"/>
    </source>
</evidence>
<feature type="compositionally biased region" description="Basic and acidic residues" evidence="6">
    <location>
        <begin position="19"/>
        <end position="29"/>
    </location>
</feature>
<evidence type="ECO:0000313" key="8">
    <source>
        <dbReference type="EMBL" id="KAG0259738.1"/>
    </source>
</evidence>